<evidence type="ECO:0000313" key="2">
    <source>
        <dbReference type="Proteomes" id="UP001143910"/>
    </source>
</evidence>
<reference evidence="1" key="1">
    <citation type="submission" date="2022-08" db="EMBL/GenBank/DDBJ databases">
        <title>Genome Sequence of Lecanicillium fungicola.</title>
        <authorList>
            <person name="Buettner E."/>
        </authorList>
    </citation>
    <scope>NUCLEOTIDE SEQUENCE</scope>
    <source>
        <strain evidence="1">Babe33</strain>
    </source>
</reference>
<evidence type="ECO:0000313" key="1">
    <source>
        <dbReference type="EMBL" id="KAJ2983263.1"/>
    </source>
</evidence>
<comment type="caution">
    <text evidence="1">The sequence shown here is derived from an EMBL/GenBank/DDBJ whole genome shotgun (WGS) entry which is preliminary data.</text>
</comment>
<keyword evidence="2" id="KW-1185">Reference proteome</keyword>
<sequence>MALLKAIVFVATASAVVADFSHPMHFRKVDASTAKSVAAFKKLNTTGDGLLVNEQGFWFSHFTVGGSDDLEILIDTGSSDAIMNPGIYQPSPSSRNAGRRFHIAYATTNPDGSGSLSVRSVSQSTTILTRDSLTNMIHLFLCQAAGKVYYDVITQHGANLSVAQQVIGDIDSPTSPPTFPHDGLIGFAGQDGASLQDNPFINSLCSTGALSACRFGLALRTDSTGTLHYGTVATNEFSGALTTVPITNAWSVTGSVTVNGKTIASRLDIATDSGTTVIFGPISVVSKVFKAAGIKPVQTDNGIQGHYSCSKPPVVGFSLGGQNFNIDPKALAFESSGDDCTASLIGTNSFGSTWLLGQAFFQGRYIDHNIDDNTMGFANLT</sequence>
<gene>
    <name evidence="1" type="ORF">NQ176_g809</name>
</gene>
<dbReference type="EMBL" id="JANJQO010000037">
    <property type="protein sequence ID" value="KAJ2983263.1"/>
    <property type="molecule type" value="Genomic_DNA"/>
</dbReference>
<protein>
    <submittedName>
        <fullName evidence="1">Uncharacterized protein</fullName>
    </submittedName>
</protein>
<name>A0ACC1NVV5_9HYPO</name>
<organism evidence="1 2">
    <name type="scientific">Zarea fungicola</name>
    <dbReference type="NCBI Taxonomy" id="93591"/>
    <lineage>
        <taxon>Eukaryota</taxon>
        <taxon>Fungi</taxon>
        <taxon>Dikarya</taxon>
        <taxon>Ascomycota</taxon>
        <taxon>Pezizomycotina</taxon>
        <taxon>Sordariomycetes</taxon>
        <taxon>Hypocreomycetidae</taxon>
        <taxon>Hypocreales</taxon>
        <taxon>Cordycipitaceae</taxon>
        <taxon>Zarea</taxon>
    </lineage>
</organism>
<proteinExistence type="predicted"/>
<accession>A0ACC1NVV5</accession>
<dbReference type="Proteomes" id="UP001143910">
    <property type="component" value="Unassembled WGS sequence"/>
</dbReference>